<gene>
    <name evidence="1" type="ORF">V6N12_018463</name>
</gene>
<keyword evidence="2" id="KW-1185">Reference proteome</keyword>
<protein>
    <submittedName>
        <fullName evidence="1">Uncharacterized protein</fullName>
    </submittedName>
</protein>
<dbReference type="InterPro" id="IPR045191">
    <property type="entry name" value="MBR1/2-like"/>
</dbReference>
<evidence type="ECO:0000313" key="1">
    <source>
        <dbReference type="EMBL" id="KAK8509386.1"/>
    </source>
</evidence>
<proteinExistence type="predicted"/>
<dbReference type="SMART" id="SM00184">
    <property type="entry name" value="RING"/>
    <property type="match status" value="1"/>
</dbReference>
<reference evidence="1 2" key="1">
    <citation type="journal article" date="2024" name="G3 (Bethesda)">
        <title>Genome assembly of Hibiscus sabdariffa L. provides insights into metabolisms of medicinal natural products.</title>
        <authorList>
            <person name="Kim T."/>
        </authorList>
    </citation>
    <scope>NUCLEOTIDE SEQUENCE [LARGE SCALE GENOMIC DNA]</scope>
    <source>
        <strain evidence="1">TK-2024</strain>
        <tissue evidence="1">Old leaves</tissue>
    </source>
</reference>
<accession>A0ABR2BQG2</accession>
<organism evidence="1 2">
    <name type="scientific">Hibiscus sabdariffa</name>
    <name type="common">roselle</name>
    <dbReference type="NCBI Taxonomy" id="183260"/>
    <lineage>
        <taxon>Eukaryota</taxon>
        <taxon>Viridiplantae</taxon>
        <taxon>Streptophyta</taxon>
        <taxon>Embryophyta</taxon>
        <taxon>Tracheophyta</taxon>
        <taxon>Spermatophyta</taxon>
        <taxon>Magnoliopsida</taxon>
        <taxon>eudicotyledons</taxon>
        <taxon>Gunneridae</taxon>
        <taxon>Pentapetalae</taxon>
        <taxon>rosids</taxon>
        <taxon>malvids</taxon>
        <taxon>Malvales</taxon>
        <taxon>Malvaceae</taxon>
        <taxon>Malvoideae</taxon>
        <taxon>Hibiscus</taxon>
    </lineage>
</organism>
<dbReference type="InterPro" id="IPR001841">
    <property type="entry name" value="Znf_RING"/>
</dbReference>
<dbReference type="Pfam" id="PF13639">
    <property type="entry name" value="zf-RING_2"/>
    <property type="match status" value="1"/>
</dbReference>
<name>A0ABR2BQG2_9ROSI</name>
<dbReference type="Gene3D" id="3.30.40.10">
    <property type="entry name" value="Zinc/RING finger domain, C3HC4 (zinc finger)"/>
    <property type="match status" value="1"/>
</dbReference>
<sequence length="552" mass="60189">MDGFSGKRAGDGPIVHGKGSGRILKGSVNNRECNAQFCNRIGCSGKLNSSKGTPNGCLDKAKSSRSSYHSSSSGKEIIGNSSRVSSAVSNTRKSSTTPRKKLSSHLETDSSETSSVRDEPEVSEIIPPPGKIKRGLHHDSNNADSRGATVMEVGSSSVASNPRPRRKFIQRSGLGNQDTLASQSVTLGSQSTSQVTRSTTSRYGLRNLRCNSISDVVLSGCSYSDSSLSKKKDLVKKRNSDEEGGSSTQGKKLSGPSSEGQNNNSGHGVSISDSRRARNWPPNRDTAVVASVRTRRSNSSYVRGRLPNQANGNSITLNESPVVMPQVRQSDIPNDLSAPVSTETVSTRASPYSQSGSISEGLRSIMQSSPSEVGTNRTLVNRDSFRRYNMDGIAEVLLALQRIEQDEELTYEQLLVLETSLFLNGLDFYDQHRDMRLDIDNMSYEELLALEERMGNVNTGLSEEALSKCLKKSIYDATSSEHANMSCEGEKDDVKCSICQEEYVIGDEVGRLQCEHRYHAACIRQWLQVKNWCPICKASTEKPHSLLQSPLD</sequence>
<dbReference type="PANTHER" id="PTHR22937:SF136">
    <property type="entry name" value="RING-TYPE E3 UBIQUITIN TRANSFERASE"/>
    <property type="match status" value="1"/>
</dbReference>
<dbReference type="PROSITE" id="PS50089">
    <property type="entry name" value="ZF_RING_2"/>
    <property type="match status" value="1"/>
</dbReference>
<comment type="caution">
    <text evidence="1">The sequence shown here is derived from an EMBL/GenBank/DDBJ whole genome shotgun (WGS) entry which is preliminary data.</text>
</comment>
<dbReference type="SUPFAM" id="SSF57850">
    <property type="entry name" value="RING/U-box"/>
    <property type="match status" value="1"/>
</dbReference>
<dbReference type="Proteomes" id="UP001472677">
    <property type="component" value="Unassembled WGS sequence"/>
</dbReference>
<dbReference type="InterPro" id="IPR013083">
    <property type="entry name" value="Znf_RING/FYVE/PHD"/>
</dbReference>
<dbReference type="PANTHER" id="PTHR22937">
    <property type="entry name" value="E3 UBIQUITIN-PROTEIN LIGASE RNF165"/>
    <property type="match status" value="1"/>
</dbReference>
<dbReference type="EMBL" id="JBBPBM010000093">
    <property type="protein sequence ID" value="KAK8509386.1"/>
    <property type="molecule type" value="Genomic_DNA"/>
</dbReference>
<evidence type="ECO:0000313" key="2">
    <source>
        <dbReference type="Proteomes" id="UP001472677"/>
    </source>
</evidence>